<proteinExistence type="predicted"/>
<dbReference type="GO" id="GO:0008270">
    <property type="term" value="F:zinc ion binding"/>
    <property type="evidence" value="ECO:0007669"/>
    <property type="project" value="UniProtKB-KW"/>
</dbReference>
<sequence length="180" mass="20541">MCVSVNLSLSVSFSVSVCLFLSVCVCVSVCVCLSVCVSLYLSLFLSVCLSVCLCVRVSDLLINLNQLFYFRLNQRMYLLESSSLYSVLDLKEIADGQYEGFLQSQIQFSSSHVHHCDLCTQRGFICQICNTDDIIFPFQFETTTRCTVCKTVFHSSCKAQNLSCPRCERRQRYHERVLLR</sequence>
<keyword evidence="1" id="KW-0479">Metal-binding</keyword>
<evidence type="ECO:0000256" key="3">
    <source>
        <dbReference type="ARBA" id="ARBA00022771"/>
    </source>
</evidence>
<organism evidence="7 8">
    <name type="scientific">Astyanax mexicanus</name>
    <name type="common">Blind cave fish</name>
    <name type="synonym">Astyanax fasciatus mexicanus</name>
    <dbReference type="NCBI Taxonomy" id="7994"/>
    <lineage>
        <taxon>Eukaryota</taxon>
        <taxon>Metazoa</taxon>
        <taxon>Chordata</taxon>
        <taxon>Craniata</taxon>
        <taxon>Vertebrata</taxon>
        <taxon>Euteleostomi</taxon>
        <taxon>Actinopterygii</taxon>
        <taxon>Neopterygii</taxon>
        <taxon>Teleostei</taxon>
        <taxon>Ostariophysi</taxon>
        <taxon>Characiformes</taxon>
        <taxon>Characoidei</taxon>
        <taxon>Acestrorhamphidae</taxon>
        <taxon>Acestrorhamphinae</taxon>
        <taxon>Astyanax</taxon>
    </lineage>
</organism>
<keyword evidence="3" id="KW-0863">Zinc-finger</keyword>
<name>A0A8B9RF08_ASTMX</name>
<dbReference type="Proteomes" id="UP000694621">
    <property type="component" value="Unplaced"/>
</dbReference>
<feature type="domain" description="Rubicon Homology" evidence="6">
    <location>
        <begin position="40"/>
        <end position="174"/>
    </location>
</feature>
<dbReference type="Pfam" id="PF13901">
    <property type="entry name" value="RH_dom"/>
    <property type="match status" value="1"/>
</dbReference>
<evidence type="ECO:0000256" key="1">
    <source>
        <dbReference type="ARBA" id="ARBA00022723"/>
    </source>
</evidence>
<evidence type="ECO:0000313" key="8">
    <source>
        <dbReference type="Proteomes" id="UP000694621"/>
    </source>
</evidence>
<feature type="transmembrane region" description="Helical" evidence="5">
    <location>
        <begin position="12"/>
        <end position="37"/>
    </location>
</feature>
<dbReference type="SMART" id="SM01175">
    <property type="entry name" value="DUF4206"/>
    <property type="match status" value="1"/>
</dbReference>
<dbReference type="InterPro" id="IPR051366">
    <property type="entry name" value="DEF8"/>
</dbReference>
<dbReference type="PANTHER" id="PTHR12326:SF5">
    <property type="entry name" value="PLECKSTRIN HOMOLOGY DOMAIN-CONTAINING FAMILY M MEMBER 1"/>
    <property type="match status" value="1"/>
</dbReference>
<evidence type="ECO:0000256" key="2">
    <source>
        <dbReference type="ARBA" id="ARBA00022737"/>
    </source>
</evidence>
<keyword evidence="5" id="KW-1133">Transmembrane helix</keyword>
<dbReference type="InterPro" id="IPR025258">
    <property type="entry name" value="RH_dom"/>
</dbReference>
<evidence type="ECO:0000259" key="6">
    <source>
        <dbReference type="SMART" id="SM01175"/>
    </source>
</evidence>
<keyword evidence="4" id="KW-0862">Zinc</keyword>
<keyword evidence="5" id="KW-0472">Membrane</keyword>
<evidence type="ECO:0000313" key="7">
    <source>
        <dbReference type="Ensembl" id="ENSAMXP00005038162.1"/>
    </source>
</evidence>
<dbReference type="AlphaFoldDB" id="A0A8B9RF08"/>
<dbReference type="PANTHER" id="PTHR12326">
    <property type="entry name" value="PLECKSTRIN HOMOLOGY DOMAIN CONTAINING PROTEIN"/>
    <property type="match status" value="1"/>
</dbReference>
<evidence type="ECO:0000256" key="5">
    <source>
        <dbReference type="SAM" id="Phobius"/>
    </source>
</evidence>
<evidence type="ECO:0000256" key="4">
    <source>
        <dbReference type="ARBA" id="ARBA00022833"/>
    </source>
</evidence>
<keyword evidence="5" id="KW-0812">Transmembrane</keyword>
<reference evidence="7" key="1">
    <citation type="submission" date="2025-08" db="UniProtKB">
        <authorList>
            <consortium name="Ensembl"/>
        </authorList>
    </citation>
    <scope>IDENTIFICATION</scope>
</reference>
<feature type="transmembrane region" description="Helical" evidence="5">
    <location>
        <begin position="43"/>
        <end position="62"/>
    </location>
</feature>
<keyword evidence="2" id="KW-0677">Repeat</keyword>
<accession>A0A8B9RF08</accession>
<protein>
    <recommendedName>
        <fullName evidence="6">Rubicon Homology domain-containing protein</fullName>
    </recommendedName>
</protein>
<dbReference type="Ensembl" id="ENSAMXT00005041593.1">
    <property type="protein sequence ID" value="ENSAMXP00005038162.1"/>
    <property type="gene ID" value="ENSAMXG00005018118.1"/>
</dbReference>